<accession>A0A261Y5G7</accession>
<feature type="region of interest" description="Disordered" evidence="1">
    <location>
        <begin position="61"/>
        <end position="86"/>
    </location>
</feature>
<evidence type="ECO:0000313" key="2">
    <source>
        <dbReference type="EMBL" id="OZJ05865.1"/>
    </source>
</evidence>
<proteinExistence type="predicted"/>
<dbReference type="GO" id="GO:0046933">
    <property type="term" value="F:proton-transporting ATP synthase activity, rotational mechanism"/>
    <property type="evidence" value="ECO:0007669"/>
    <property type="project" value="TreeGrafter"/>
</dbReference>
<sequence>MSIAARFAARSTIVRSVALQTAVRRTLPVSATFARSYVTPSQVNQKDVIQELYLKELKAYKPSADSQESPEGQVKDLHLPPEPQVPELNEDVTADVQAYAAEQPAATTEEILLEEEVEIEEEEEIHGH</sequence>
<organism evidence="2 3">
    <name type="scientific">Bifiguratus adelaidae</name>
    <dbReference type="NCBI Taxonomy" id="1938954"/>
    <lineage>
        <taxon>Eukaryota</taxon>
        <taxon>Fungi</taxon>
        <taxon>Fungi incertae sedis</taxon>
        <taxon>Mucoromycota</taxon>
        <taxon>Mucoromycotina</taxon>
        <taxon>Endogonomycetes</taxon>
        <taxon>Endogonales</taxon>
        <taxon>Endogonales incertae sedis</taxon>
        <taxon>Bifiguratus</taxon>
    </lineage>
</organism>
<dbReference type="OrthoDB" id="274752at2759"/>
<dbReference type="PANTHER" id="PTHR28207">
    <property type="entry name" value="ATP SYNTHASE SUBUNIT H, MITOCHONDRIAL"/>
    <property type="match status" value="1"/>
</dbReference>
<evidence type="ECO:0000256" key="1">
    <source>
        <dbReference type="SAM" id="MobiDB-lite"/>
    </source>
</evidence>
<protein>
    <recommendedName>
        <fullName evidence="4">ATP synthase subunit H, mitochondrial</fullName>
    </recommendedName>
</protein>
<dbReference type="PANTHER" id="PTHR28207:SF1">
    <property type="entry name" value="ATP SYNTHASE SUBUNIT H, MITOCHONDRIAL"/>
    <property type="match status" value="1"/>
</dbReference>
<evidence type="ECO:0000313" key="3">
    <source>
        <dbReference type="Proteomes" id="UP000242875"/>
    </source>
</evidence>
<keyword evidence="3" id="KW-1185">Reference proteome</keyword>
<gene>
    <name evidence="2" type="ORF">BZG36_00935</name>
</gene>
<dbReference type="Proteomes" id="UP000242875">
    <property type="component" value="Unassembled WGS sequence"/>
</dbReference>
<reference evidence="2 3" key="1">
    <citation type="journal article" date="2017" name="Mycologia">
        <title>Bifiguratus adelaidae, gen. et sp. nov., a new member of Mucoromycotina in endophytic and soil-dwelling habitats.</title>
        <authorList>
            <person name="Torres-Cruz T.J."/>
            <person name="Billingsley Tobias T.L."/>
            <person name="Almatruk M."/>
            <person name="Hesse C."/>
            <person name="Kuske C.R."/>
            <person name="Desiro A."/>
            <person name="Benucci G.M."/>
            <person name="Bonito G."/>
            <person name="Stajich J.E."/>
            <person name="Dunlap C."/>
            <person name="Arnold A.E."/>
            <person name="Porras-Alfaro A."/>
        </authorList>
    </citation>
    <scope>NUCLEOTIDE SEQUENCE [LARGE SCALE GENOMIC DNA]</scope>
    <source>
        <strain evidence="2 3">AZ0501</strain>
    </source>
</reference>
<name>A0A261Y5G7_9FUNG</name>
<dbReference type="AlphaFoldDB" id="A0A261Y5G7"/>
<dbReference type="InterPro" id="IPR019711">
    <property type="entry name" value="ATP_synth_F0_suH"/>
</dbReference>
<comment type="caution">
    <text evidence="2">The sequence shown here is derived from an EMBL/GenBank/DDBJ whole genome shotgun (WGS) entry which is preliminary data.</text>
</comment>
<evidence type="ECO:0008006" key="4">
    <source>
        <dbReference type="Google" id="ProtNLM"/>
    </source>
</evidence>
<dbReference type="Pfam" id="PF10775">
    <property type="entry name" value="ATP_sub_h"/>
    <property type="match status" value="1"/>
</dbReference>
<dbReference type="EMBL" id="MVBO01000009">
    <property type="protein sequence ID" value="OZJ05865.1"/>
    <property type="molecule type" value="Genomic_DNA"/>
</dbReference>